<reference evidence="2" key="1">
    <citation type="submission" date="2022-05" db="EMBL/GenBank/DDBJ databases">
        <title>A multi-omics perspective on studying reproductive biology in Daphnia sinensis.</title>
        <authorList>
            <person name="Jia J."/>
        </authorList>
    </citation>
    <scope>NUCLEOTIDE SEQUENCE</scope>
    <source>
        <strain evidence="2">WSL</strain>
    </source>
</reference>
<keyword evidence="3" id="KW-1185">Reference proteome</keyword>
<name>A0AAD5KU53_9CRUS</name>
<feature type="region of interest" description="Disordered" evidence="1">
    <location>
        <begin position="81"/>
        <end position="106"/>
    </location>
</feature>
<dbReference type="Proteomes" id="UP000820818">
    <property type="component" value="Unassembled WGS sequence"/>
</dbReference>
<accession>A0AAD5KU53</accession>
<dbReference type="EMBL" id="WJBH02000290">
    <property type="protein sequence ID" value="KAI9549590.1"/>
    <property type="molecule type" value="Genomic_DNA"/>
</dbReference>
<dbReference type="AlphaFoldDB" id="A0AAD5KU53"/>
<proteinExistence type="predicted"/>
<evidence type="ECO:0000313" key="3">
    <source>
        <dbReference type="Proteomes" id="UP000820818"/>
    </source>
</evidence>
<sequence length="169" mass="19260">MSEERSCAAWPCQQPTCGTLSTCWQHTPKCEECDLPSQMQVCETCKAWMRPCTCAGGRVKGQVKQKWKSVCATCYRTKLTTKTDRPAESTKPKPKPRSTKQESVAAEPLGRSIGCMTWATYTRQMGMERMTDDEAAELLRRLEAHGFRVERYPLWIKDPRLALGRAPRR</sequence>
<feature type="compositionally biased region" description="Basic and acidic residues" evidence="1">
    <location>
        <begin position="81"/>
        <end position="91"/>
    </location>
</feature>
<evidence type="ECO:0000256" key="1">
    <source>
        <dbReference type="SAM" id="MobiDB-lite"/>
    </source>
</evidence>
<gene>
    <name evidence="2" type="ORF">GHT06_003776</name>
</gene>
<comment type="caution">
    <text evidence="2">The sequence shown here is derived from an EMBL/GenBank/DDBJ whole genome shotgun (WGS) entry which is preliminary data.</text>
</comment>
<protein>
    <submittedName>
        <fullName evidence="2">Uncharacterized protein</fullName>
    </submittedName>
</protein>
<organism evidence="2 3">
    <name type="scientific">Daphnia sinensis</name>
    <dbReference type="NCBI Taxonomy" id="1820382"/>
    <lineage>
        <taxon>Eukaryota</taxon>
        <taxon>Metazoa</taxon>
        <taxon>Ecdysozoa</taxon>
        <taxon>Arthropoda</taxon>
        <taxon>Crustacea</taxon>
        <taxon>Branchiopoda</taxon>
        <taxon>Diplostraca</taxon>
        <taxon>Cladocera</taxon>
        <taxon>Anomopoda</taxon>
        <taxon>Daphniidae</taxon>
        <taxon>Daphnia</taxon>
        <taxon>Daphnia similis group</taxon>
    </lineage>
</organism>
<evidence type="ECO:0000313" key="2">
    <source>
        <dbReference type="EMBL" id="KAI9549590.1"/>
    </source>
</evidence>